<evidence type="ECO:0000256" key="4">
    <source>
        <dbReference type="ARBA" id="ARBA00023136"/>
    </source>
</evidence>
<feature type="transmembrane region" description="Helical" evidence="6">
    <location>
        <begin position="247"/>
        <end position="266"/>
    </location>
</feature>
<accession>A0A1M2VB65</accession>
<organism evidence="8 9">
    <name type="scientific">Trametes pubescens</name>
    <name type="common">White-rot fungus</name>
    <dbReference type="NCBI Taxonomy" id="154538"/>
    <lineage>
        <taxon>Eukaryota</taxon>
        <taxon>Fungi</taxon>
        <taxon>Dikarya</taxon>
        <taxon>Basidiomycota</taxon>
        <taxon>Agaricomycotina</taxon>
        <taxon>Agaricomycetes</taxon>
        <taxon>Polyporales</taxon>
        <taxon>Polyporaceae</taxon>
        <taxon>Trametes</taxon>
    </lineage>
</organism>
<evidence type="ECO:0000256" key="6">
    <source>
        <dbReference type="SAM" id="Phobius"/>
    </source>
</evidence>
<dbReference type="Gene3D" id="1.20.1250.20">
    <property type="entry name" value="MFS general substrate transporter like domains"/>
    <property type="match status" value="1"/>
</dbReference>
<feature type="transmembrane region" description="Helical" evidence="6">
    <location>
        <begin position="210"/>
        <end position="227"/>
    </location>
</feature>
<keyword evidence="9" id="KW-1185">Reference proteome</keyword>
<evidence type="ECO:0000313" key="9">
    <source>
        <dbReference type="Proteomes" id="UP000184267"/>
    </source>
</evidence>
<proteinExistence type="predicted"/>
<feature type="transmembrane region" description="Helical" evidence="6">
    <location>
        <begin position="150"/>
        <end position="168"/>
    </location>
</feature>
<feature type="non-terminal residue" evidence="8">
    <location>
        <position position="1"/>
    </location>
</feature>
<feature type="transmembrane region" description="Helical" evidence="6">
    <location>
        <begin position="180"/>
        <end position="198"/>
    </location>
</feature>
<dbReference type="AlphaFoldDB" id="A0A1M2VB65"/>
<feature type="transmembrane region" description="Helical" evidence="6">
    <location>
        <begin position="107"/>
        <end position="130"/>
    </location>
</feature>
<keyword evidence="7" id="KW-0732">Signal</keyword>
<feature type="signal peptide" evidence="7">
    <location>
        <begin position="1"/>
        <end position="23"/>
    </location>
</feature>
<sequence>YMNLPICAVSFVTLWLSLRHVFAGRTSDVSWRTFGRTFDFVGLFLFMGGSSSIVIGFNFATQLGWACASTLTLIVAGVLVLVVAGFYEVRTKRDALFPPIAFRDRTIVITLATTFLHNFAFNAGTFYLALYFQAVDGLSPIQAGITMLPYSLGSSLASMPAAWLIGYWSQRRNDTACQKYLICAGLAISSVGFGLMMLMSERSTHLEQTLFPLIAGVGLGMLFHAPYQVFTRALRRQEVASGTSAFFLVRFTGATVGLAVAGAVFLGRLSSTLPPGVDASVVLESVTALRNQSNWDEVLHALSLAIKAIWAVCCPCLGVALLISMFTRKIAVDESAAARAEEKSAGAPVMEGAALEGVIGLRTVVICIPNGTPGEGGPRPPNHETSDEFAEGWIEKERSPIQVERAQATYYIAHLQITIDPCCRSTAPGERAFERGPLMLRGLLTSRKRSKRPAATQARTTMSYSRAVEVGASRIPGNLGDFRPEARRDSTATSRPSFGGIEKLQKGVGEKRI</sequence>
<dbReference type="STRING" id="154538.A0A1M2VB65"/>
<dbReference type="SUPFAM" id="SSF103473">
    <property type="entry name" value="MFS general substrate transporter"/>
    <property type="match status" value="1"/>
</dbReference>
<keyword evidence="3 6" id="KW-1133">Transmembrane helix</keyword>
<dbReference type="InterPro" id="IPR036259">
    <property type="entry name" value="MFS_trans_sf"/>
</dbReference>
<name>A0A1M2VB65_TRAPU</name>
<feature type="transmembrane region" description="Helical" evidence="6">
    <location>
        <begin position="298"/>
        <end position="323"/>
    </location>
</feature>
<feature type="region of interest" description="Disordered" evidence="5">
    <location>
        <begin position="474"/>
        <end position="513"/>
    </location>
</feature>
<comment type="caution">
    <text evidence="8">The sequence shown here is derived from an EMBL/GenBank/DDBJ whole genome shotgun (WGS) entry which is preliminary data.</text>
</comment>
<dbReference type="InterPro" id="IPR011701">
    <property type="entry name" value="MFS"/>
</dbReference>
<evidence type="ECO:0008006" key="10">
    <source>
        <dbReference type="Google" id="ProtNLM"/>
    </source>
</evidence>
<comment type="subcellular location">
    <subcellularLocation>
        <location evidence="1">Membrane</location>
        <topology evidence="1">Multi-pass membrane protein</topology>
    </subcellularLocation>
</comment>
<feature type="transmembrane region" description="Helical" evidence="6">
    <location>
        <begin position="63"/>
        <end position="87"/>
    </location>
</feature>
<feature type="compositionally biased region" description="Basic and acidic residues" evidence="5">
    <location>
        <begin position="503"/>
        <end position="513"/>
    </location>
</feature>
<dbReference type="GO" id="GO:0022857">
    <property type="term" value="F:transmembrane transporter activity"/>
    <property type="evidence" value="ECO:0007669"/>
    <property type="project" value="InterPro"/>
</dbReference>
<dbReference type="Proteomes" id="UP000184267">
    <property type="component" value="Unassembled WGS sequence"/>
</dbReference>
<dbReference type="PANTHER" id="PTHR23501">
    <property type="entry name" value="MAJOR FACILITATOR SUPERFAMILY"/>
    <property type="match status" value="1"/>
</dbReference>
<dbReference type="EMBL" id="MNAD01001519">
    <property type="protein sequence ID" value="OJT04785.1"/>
    <property type="molecule type" value="Genomic_DNA"/>
</dbReference>
<keyword evidence="2 6" id="KW-0812">Transmembrane</keyword>
<gene>
    <name evidence="8" type="ORF">TRAPUB_4579</name>
</gene>
<dbReference type="PANTHER" id="PTHR23501:SF102">
    <property type="entry name" value="DRUG TRANSPORTER, PUTATIVE (AFU_ORTHOLOGUE AFUA_3G08530)-RELATED"/>
    <property type="match status" value="1"/>
</dbReference>
<evidence type="ECO:0000256" key="3">
    <source>
        <dbReference type="ARBA" id="ARBA00022989"/>
    </source>
</evidence>
<protein>
    <recommendedName>
        <fullName evidence="10">Major facilitator superfamily (MFS) profile domain-containing protein</fullName>
    </recommendedName>
</protein>
<feature type="chain" id="PRO_5012069712" description="Major facilitator superfamily (MFS) profile domain-containing protein" evidence="7">
    <location>
        <begin position="24"/>
        <end position="513"/>
    </location>
</feature>
<evidence type="ECO:0000256" key="7">
    <source>
        <dbReference type="SAM" id="SignalP"/>
    </source>
</evidence>
<dbReference type="Pfam" id="PF07690">
    <property type="entry name" value="MFS_1"/>
    <property type="match status" value="1"/>
</dbReference>
<reference evidence="8 9" key="1">
    <citation type="submission" date="2016-10" db="EMBL/GenBank/DDBJ databases">
        <title>Genome sequence of the basidiomycete white-rot fungus Trametes pubescens.</title>
        <authorList>
            <person name="Makela M.R."/>
            <person name="Granchi Z."/>
            <person name="Peng M."/>
            <person name="De Vries R.P."/>
            <person name="Grigoriev I."/>
            <person name="Riley R."/>
            <person name="Hilden K."/>
        </authorList>
    </citation>
    <scope>NUCLEOTIDE SEQUENCE [LARGE SCALE GENOMIC DNA]</scope>
    <source>
        <strain evidence="8 9">FBCC735</strain>
    </source>
</reference>
<dbReference type="OrthoDB" id="2351791at2759"/>
<evidence type="ECO:0000256" key="1">
    <source>
        <dbReference type="ARBA" id="ARBA00004141"/>
    </source>
</evidence>
<evidence type="ECO:0000256" key="2">
    <source>
        <dbReference type="ARBA" id="ARBA00022692"/>
    </source>
</evidence>
<evidence type="ECO:0000256" key="5">
    <source>
        <dbReference type="SAM" id="MobiDB-lite"/>
    </source>
</evidence>
<keyword evidence="4 6" id="KW-0472">Membrane</keyword>
<evidence type="ECO:0000313" key="8">
    <source>
        <dbReference type="EMBL" id="OJT04785.1"/>
    </source>
</evidence>
<dbReference type="GO" id="GO:0005886">
    <property type="term" value="C:plasma membrane"/>
    <property type="evidence" value="ECO:0007669"/>
    <property type="project" value="TreeGrafter"/>
</dbReference>